<dbReference type="Gene3D" id="1.10.357.20">
    <property type="entry name" value="SLC41 divalent cation transporters, integral membrane domain"/>
    <property type="match status" value="1"/>
</dbReference>
<dbReference type="NCBIfam" id="TIGR00400">
    <property type="entry name" value="mgtE"/>
    <property type="match status" value="1"/>
</dbReference>
<dbReference type="Pfam" id="PF00571">
    <property type="entry name" value="CBS"/>
    <property type="match status" value="2"/>
</dbReference>
<evidence type="ECO:0000256" key="5">
    <source>
        <dbReference type="ARBA" id="ARBA00022842"/>
    </source>
</evidence>
<name>A0ABZ2MLS0_9MICO</name>
<evidence type="ECO:0000256" key="9">
    <source>
        <dbReference type="RuleBase" id="RU362011"/>
    </source>
</evidence>
<dbReference type="Proteomes" id="UP001382727">
    <property type="component" value="Chromosome"/>
</dbReference>
<gene>
    <name evidence="11" type="primary">mgtE</name>
    <name evidence="11" type="ORF">V1351_07750</name>
</gene>
<dbReference type="PROSITE" id="PS51371">
    <property type="entry name" value="CBS"/>
    <property type="match status" value="2"/>
</dbReference>
<evidence type="ECO:0000259" key="10">
    <source>
        <dbReference type="PROSITE" id="PS51371"/>
    </source>
</evidence>
<reference evidence="11 12" key="1">
    <citation type="submission" date="2024-02" db="EMBL/GenBank/DDBJ databases">
        <title>Janibacter sp. nov., isolated from gut of marine sandworm.</title>
        <authorList>
            <person name="Kim B."/>
            <person name="Jun M.O."/>
            <person name="Shin N.-R."/>
        </authorList>
    </citation>
    <scope>NUCLEOTIDE SEQUENCE [LARGE SCALE GENOMIC DNA]</scope>
    <source>
        <strain evidence="11 12">A1S7</strain>
    </source>
</reference>
<protein>
    <recommendedName>
        <fullName evidence="9">Magnesium transporter MgtE</fullName>
    </recommendedName>
</protein>
<evidence type="ECO:0000256" key="1">
    <source>
        <dbReference type="ARBA" id="ARBA00004141"/>
    </source>
</evidence>
<feature type="transmembrane region" description="Helical" evidence="9">
    <location>
        <begin position="282"/>
        <end position="302"/>
    </location>
</feature>
<comment type="subunit">
    <text evidence="9">Homodimer.</text>
</comment>
<dbReference type="RefSeq" id="WP_338752310.1">
    <property type="nucleotide sequence ID" value="NZ_CP144913.1"/>
</dbReference>
<dbReference type="InterPro" id="IPR006669">
    <property type="entry name" value="MgtE_transporter"/>
</dbReference>
<dbReference type="InterPro" id="IPR036739">
    <property type="entry name" value="SLC41_membr_dom_sf"/>
</dbReference>
<dbReference type="PANTHER" id="PTHR41394">
    <property type="entry name" value="MAGNESIUM TRANSPORTER MGTE"/>
    <property type="match status" value="1"/>
</dbReference>
<dbReference type="InterPro" id="IPR046342">
    <property type="entry name" value="CBS_dom_sf"/>
</dbReference>
<dbReference type="PANTHER" id="PTHR41394:SF8">
    <property type="entry name" value="MAGNESIUM TRANSPORTER MGTE"/>
    <property type="match status" value="1"/>
</dbReference>
<evidence type="ECO:0000256" key="4">
    <source>
        <dbReference type="ARBA" id="ARBA00022692"/>
    </source>
</evidence>
<feature type="domain" description="CBS" evidence="10">
    <location>
        <begin position="198"/>
        <end position="254"/>
    </location>
</feature>
<feature type="domain" description="CBS" evidence="10">
    <location>
        <begin position="134"/>
        <end position="196"/>
    </location>
</feature>
<organism evidence="11 12">
    <name type="scientific">Janibacter alittae</name>
    <dbReference type="NCBI Taxonomy" id="3115209"/>
    <lineage>
        <taxon>Bacteria</taxon>
        <taxon>Bacillati</taxon>
        <taxon>Actinomycetota</taxon>
        <taxon>Actinomycetes</taxon>
        <taxon>Micrococcales</taxon>
        <taxon>Intrasporangiaceae</taxon>
        <taxon>Janibacter</taxon>
    </lineage>
</organism>
<evidence type="ECO:0000313" key="11">
    <source>
        <dbReference type="EMBL" id="WXB77953.1"/>
    </source>
</evidence>
<evidence type="ECO:0000256" key="8">
    <source>
        <dbReference type="PROSITE-ProRule" id="PRU00703"/>
    </source>
</evidence>
<comment type="similarity">
    <text evidence="2 9">Belongs to the SLC41A transporter family.</text>
</comment>
<feature type="transmembrane region" description="Helical" evidence="9">
    <location>
        <begin position="420"/>
        <end position="443"/>
    </location>
</feature>
<dbReference type="Pfam" id="PF01769">
    <property type="entry name" value="MgtE"/>
    <property type="match status" value="1"/>
</dbReference>
<dbReference type="SMART" id="SM00924">
    <property type="entry name" value="MgtE_N"/>
    <property type="match status" value="1"/>
</dbReference>
<accession>A0ABZ2MLS0</accession>
<feature type="transmembrane region" description="Helical" evidence="9">
    <location>
        <begin position="385"/>
        <end position="408"/>
    </location>
</feature>
<dbReference type="InterPro" id="IPR006667">
    <property type="entry name" value="SLC41_membr_dom"/>
</dbReference>
<keyword evidence="7 9" id="KW-0472">Membrane</keyword>
<evidence type="ECO:0000256" key="3">
    <source>
        <dbReference type="ARBA" id="ARBA00022448"/>
    </source>
</evidence>
<keyword evidence="12" id="KW-1185">Reference proteome</keyword>
<dbReference type="Gene3D" id="1.25.60.10">
    <property type="entry name" value="MgtE N-terminal domain-like"/>
    <property type="match status" value="1"/>
</dbReference>
<dbReference type="SUPFAM" id="SSF161093">
    <property type="entry name" value="MgtE membrane domain-like"/>
    <property type="match status" value="1"/>
</dbReference>
<comment type="subcellular location">
    <subcellularLocation>
        <location evidence="9">Cell membrane</location>
        <topology evidence="9">Multi-pass membrane protein</topology>
    </subcellularLocation>
    <subcellularLocation>
        <location evidence="1">Membrane</location>
        <topology evidence="1">Multi-pass membrane protein</topology>
    </subcellularLocation>
</comment>
<dbReference type="Gene3D" id="3.10.580.10">
    <property type="entry name" value="CBS-domain"/>
    <property type="match status" value="1"/>
</dbReference>
<sequence length="445" mass="47613">MTIDTDGIRSLVQSRDLGTLASLVRTMPPAQVVRDIESLPIEDATVVFRLLDKDLAVAVFDDLGTVTQADLINRLGHAPLTEVFAALDPDEQARLLDELPAGVATRLVDSFDGDELDATMELLGYPQGSVGRQMSPTAARARTDETIGDVLDRLSRHTGDTDVVTMVPVVTADRLLLGILDTVDLLRHPQETLVATVMNDDPAVARTEDDAELVARRVLDVGHLLWPVVDREHRLVGVIPVTDAARIDKEAMAEDQARAGASEPLRRPYLLTPVRRIARARIVWLFVLGISAVLTVQVLEIFEATLEQQVTLALFIPLLTGIGGNTGSQAATTVTRALAMDEVRIRNVTQVALKEVRTGLYLGLVLAVVAFVIASAVYGTGIGTVIALTLIANCPIAATVGGVIPLVARAAKVDPAVFSTPFISTFCDASGLLIYFTVAISVLGL</sequence>
<dbReference type="InterPro" id="IPR006668">
    <property type="entry name" value="Mg_transptr_MgtE_intracell_dom"/>
</dbReference>
<dbReference type="InterPro" id="IPR038076">
    <property type="entry name" value="MgtE_N_sf"/>
</dbReference>
<dbReference type="InterPro" id="IPR000644">
    <property type="entry name" value="CBS_dom"/>
</dbReference>
<keyword evidence="5 9" id="KW-0460">Magnesium</keyword>
<dbReference type="SUPFAM" id="SSF54631">
    <property type="entry name" value="CBS-domain pair"/>
    <property type="match status" value="1"/>
</dbReference>
<keyword evidence="6 9" id="KW-1133">Transmembrane helix</keyword>
<evidence type="ECO:0000256" key="6">
    <source>
        <dbReference type="ARBA" id="ARBA00022989"/>
    </source>
</evidence>
<keyword evidence="4 9" id="KW-0812">Transmembrane</keyword>
<keyword evidence="9" id="KW-0479">Metal-binding</keyword>
<evidence type="ECO:0000313" key="12">
    <source>
        <dbReference type="Proteomes" id="UP001382727"/>
    </source>
</evidence>
<dbReference type="Pfam" id="PF03448">
    <property type="entry name" value="MgtE_N"/>
    <property type="match status" value="1"/>
</dbReference>
<keyword evidence="8" id="KW-0129">CBS domain</keyword>
<keyword evidence="9" id="KW-1003">Cell membrane</keyword>
<keyword evidence="3 9" id="KW-0813">Transport</keyword>
<evidence type="ECO:0000256" key="7">
    <source>
        <dbReference type="ARBA" id="ARBA00023136"/>
    </source>
</evidence>
<evidence type="ECO:0000256" key="2">
    <source>
        <dbReference type="ARBA" id="ARBA00009749"/>
    </source>
</evidence>
<dbReference type="EMBL" id="CP144913">
    <property type="protein sequence ID" value="WXB77953.1"/>
    <property type="molecule type" value="Genomic_DNA"/>
</dbReference>
<feature type="transmembrane region" description="Helical" evidence="9">
    <location>
        <begin position="314"/>
        <end position="339"/>
    </location>
</feature>
<comment type="function">
    <text evidence="9">Acts as a magnesium transporter.</text>
</comment>
<proteinExistence type="inferred from homology"/>
<dbReference type="SUPFAM" id="SSF158791">
    <property type="entry name" value="MgtE N-terminal domain-like"/>
    <property type="match status" value="1"/>
</dbReference>
<feature type="transmembrane region" description="Helical" evidence="9">
    <location>
        <begin position="360"/>
        <end position="379"/>
    </location>
</feature>